<dbReference type="AlphaFoldDB" id="A0A067LWF9"/>
<dbReference type="HOGENOM" id="CLU_022442_1_0_1"/>
<organism evidence="2 3">
    <name type="scientific">Botryobasidium botryosum (strain FD-172 SS1)</name>
    <dbReference type="NCBI Taxonomy" id="930990"/>
    <lineage>
        <taxon>Eukaryota</taxon>
        <taxon>Fungi</taxon>
        <taxon>Dikarya</taxon>
        <taxon>Basidiomycota</taxon>
        <taxon>Agaricomycotina</taxon>
        <taxon>Agaricomycetes</taxon>
        <taxon>Cantharellales</taxon>
        <taxon>Botryobasidiaceae</taxon>
        <taxon>Botryobasidium</taxon>
    </lineage>
</organism>
<evidence type="ECO:0000313" key="3">
    <source>
        <dbReference type="Proteomes" id="UP000027195"/>
    </source>
</evidence>
<reference evidence="3" key="1">
    <citation type="journal article" date="2014" name="Proc. Natl. Acad. Sci. U.S.A.">
        <title>Extensive sampling of basidiomycete genomes demonstrates inadequacy of the white-rot/brown-rot paradigm for wood decay fungi.</title>
        <authorList>
            <person name="Riley R."/>
            <person name="Salamov A.A."/>
            <person name="Brown D.W."/>
            <person name="Nagy L.G."/>
            <person name="Floudas D."/>
            <person name="Held B.W."/>
            <person name="Levasseur A."/>
            <person name="Lombard V."/>
            <person name="Morin E."/>
            <person name="Otillar R."/>
            <person name="Lindquist E.A."/>
            <person name="Sun H."/>
            <person name="LaButti K.M."/>
            <person name="Schmutz J."/>
            <person name="Jabbour D."/>
            <person name="Luo H."/>
            <person name="Baker S.E."/>
            <person name="Pisabarro A.G."/>
            <person name="Walton J.D."/>
            <person name="Blanchette R.A."/>
            <person name="Henrissat B."/>
            <person name="Martin F."/>
            <person name="Cullen D."/>
            <person name="Hibbett D.S."/>
            <person name="Grigoriev I.V."/>
        </authorList>
    </citation>
    <scope>NUCLEOTIDE SEQUENCE [LARGE SCALE GENOMIC DNA]</scope>
    <source>
        <strain evidence="3">FD-172 SS1</strain>
    </source>
</reference>
<dbReference type="InterPro" id="IPR017853">
    <property type="entry name" value="GH"/>
</dbReference>
<gene>
    <name evidence="2" type="ORF">BOTBODRAFT_166906</name>
</gene>
<accession>A0A067LWF9</accession>
<dbReference type="OrthoDB" id="2338662at2759"/>
<feature type="chain" id="PRO_5001640916" evidence="1">
    <location>
        <begin position="20"/>
        <end position="616"/>
    </location>
</feature>
<feature type="signal peptide" evidence="1">
    <location>
        <begin position="1"/>
        <end position="19"/>
    </location>
</feature>
<dbReference type="STRING" id="930990.A0A067LWF9"/>
<evidence type="ECO:0000313" key="2">
    <source>
        <dbReference type="EMBL" id="KDQ07519.1"/>
    </source>
</evidence>
<dbReference type="Proteomes" id="UP000027195">
    <property type="component" value="Unassembled WGS sequence"/>
</dbReference>
<keyword evidence="3" id="KW-1185">Reference proteome</keyword>
<proteinExistence type="predicted"/>
<dbReference type="EMBL" id="KL198105">
    <property type="protein sequence ID" value="KDQ07519.1"/>
    <property type="molecule type" value="Genomic_DNA"/>
</dbReference>
<evidence type="ECO:0000256" key="1">
    <source>
        <dbReference type="SAM" id="SignalP"/>
    </source>
</evidence>
<sequence length="616" mass="66174">MHMVAPVVVLALLAPFAAAQDTWCGKPYKKGSPHITLPAESRFPIPPTSQGTLLDFRCAPTLKPFVHPEDDKTGSILIDAQVTHDIGGAYDAKTASDKFDFTATIDGVSSFKFSGLAVGVTTRASFDITRFTPRAEPYNLTCTASFHNGQTFHSTSKLFYLPPNPYGGSTTKVDYRTGGLLVRPKGKTDYEPIFPFGFYTSFGGYLATNPSALDDIKANGFNMIHPVPPFEDEAAANQVFDKMEELGLWLMYDMRWTYMNSTSVQEQINSIKKRSNLLLWYTADEPDGTSDPLNATQLAYNQINRLDGYHPVSLVLNCENYFFNKYASGADIILEDAYPLGINPTHSTVWDTECTDSYGDCGCDNCAGSFKDIGDRISAFKARARWSGRGRDLSVWAVPQAFGNETYWPRPPTGQEFTVEAVTAILHGSLAIVPWVAPSTPEITSAASALAKTLPTLQAYILDPAVTFAFTTTASSASSVSSASSASNFNVLKTFKILAARQSDASEMEIGLWLVPSGKALFIAVNLNSTPGSLSVDISGGSQGWVAEKVFDSGSGNEFAVSGGTVQLSLGGLGAVGYVLAPSSSATGAGPGSGTVVDAVARQDIVHHAELRYKLR</sequence>
<name>A0A067LWF9_BOTB1</name>
<dbReference type="Gene3D" id="3.20.20.80">
    <property type="entry name" value="Glycosidases"/>
    <property type="match status" value="1"/>
</dbReference>
<keyword evidence="1" id="KW-0732">Signal</keyword>
<dbReference type="SUPFAM" id="SSF51445">
    <property type="entry name" value="(Trans)glycosidases"/>
    <property type="match status" value="1"/>
</dbReference>
<dbReference type="InParanoid" id="A0A067LWF9"/>
<protein>
    <submittedName>
        <fullName evidence="2">Uncharacterized protein</fullName>
    </submittedName>
</protein>